<evidence type="ECO:0000313" key="3">
    <source>
        <dbReference type="Proteomes" id="UP000019373"/>
    </source>
</evidence>
<name>U1GD13_ENDPU</name>
<keyword evidence="3" id="KW-1185">Reference proteome</keyword>
<feature type="compositionally biased region" description="Low complexity" evidence="1">
    <location>
        <begin position="627"/>
        <end position="641"/>
    </location>
</feature>
<accession>U1GD13</accession>
<feature type="compositionally biased region" description="Polar residues" evidence="1">
    <location>
        <begin position="490"/>
        <end position="534"/>
    </location>
</feature>
<protein>
    <recommendedName>
        <fullName evidence="4">Chromatin structure-remodeling complex subunit rsc7</fullName>
    </recommendedName>
</protein>
<feature type="region of interest" description="Disordered" evidence="1">
    <location>
        <begin position="48"/>
        <end position="182"/>
    </location>
</feature>
<gene>
    <name evidence="2" type="ORF">EPUS_07014</name>
</gene>
<dbReference type="Proteomes" id="UP000019373">
    <property type="component" value="Unassembled WGS sequence"/>
</dbReference>
<feature type="compositionally biased region" description="Polar residues" evidence="1">
    <location>
        <begin position="542"/>
        <end position="570"/>
    </location>
</feature>
<dbReference type="InterPro" id="IPR013933">
    <property type="entry name" value="CRC_Rsc7/Swp82"/>
</dbReference>
<feature type="compositionally biased region" description="Polar residues" evidence="1">
    <location>
        <begin position="116"/>
        <end position="129"/>
    </location>
</feature>
<evidence type="ECO:0000313" key="2">
    <source>
        <dbReference type="EMBL" id="ERF75482.1"/>
    </source>
</evidence>
<feature type="compositionally biased region" description="Low complexity" evidence="1">
    <location>
        <begin position="674"/>
        <end position="696"/>
    </location>
</feature>
<feature type="compositionally biased region" description="Low complexity" evidence="1">
    <location>
        <begin position="139"/>
        <end position="158"/>
    </location>
</feature>
<evidence type="ECO:0000256" key="1">
    <source>
        <dbReference type="SAM" id="MobiDB-lite"/>
    </source>
</evidence>
<feature type="compositionally biased region" description="Low complexity" evidence="1">
    <location>
        <begin position="609"/>
        <end position="620"/>
    </location>
</feature>
<dbReference type="HOGENOM" id="CLU_013061_1_0_1"/>
<dbReference type="eggNOG" id="ENOG502R38T">
    <property type="taxonomic scope" value="Eukaryota"/>
</dbReference>
<dbReference type="OMA" id="GPMQPGH"/>
<dbReference type="OrthoDB" id="5598844at2759"/>
<feature type="compositionally biased region" description="Polar residues" evidence="1">
    <location>
        <begin position="463"/>
        <end position="482"/>
    </location>
</feature>
<dbReference type="Pfam" id="PF08624">
    <property type="entry name" value="CRC_subunit"/>
    <property type="match status" value="1"/>
</dbReference>
<dbReference type="EMBL" id="KE720812">
    <property type="protein sequence ID" value="ERF75482.1"/>
    <property type="molecule type" value="Genomic_DNA"/>
</dbReference>
<organism evidence="2 3">
    <name type="scientific">Endocarpon pusillum (strain Z07020 / HMAS-L-300199)</name>
    <name type="common">Lichen-forming fungus</name>
    <dbReference type="NCBI Taxonomy" id="1263415"/>
    <lineage>
        <taxon>Eukaryota</taxon>
        <taxon>Fungi</taxon>
        <taxon>Dikarya</taxon>
        <taxon>Ascomycota</taxon>
        <taxon>Pezizomycotina</taxon>
        <taxon>Eurotiomycetes</taxon>
        <taxon>Chaetothyriomycetidae</taxon>
        <taxon>Verrucariales</taxon>
        <taxon>Verrucariaceae</taxon>
        <taxon>Endocarpon</taxon>
    </lineage>
</organism>
<reference evidence="3" key="1">
    <citation type="journal article" date="2014" name="BMC Genomics">
        <title>Genome characteristics reveal the impact of lichenization on lichen-forming fungus Endocarpon pusillum Hedwig (Verrucariales, Ascomycota).</title>
        <authorList>
            <person name="Wang Y.-Y."/>
            <person name="Liu B."/>
            <person name="Zhang X.-Y."/>
            <person name="Zhou Q.-M."/>
            <person name="Zhang T."/>
            <person name="Li H."/>
            <person name="Yu Y.-F."/>
            <person name="Zhang X.-L."/>
            <person name="Hao X.-Y."/>
            <person name="Wang M."/>
            <person name="Wang L."/>
            <person name="Wei J.-C."/>
        </authorList>
    </citation>
    <scope>NUCLEOTIDE SEQUENCE [LARGE SCALE GENOMIC DNA]</scope>
    <source>
        <strain evidence="3">Z07020 / HMAS-L-300199</strain>
    </source>
</reference>
<dbReference type="AlphaFoldDB" id="U1GD13"/>
<feature type="compositionally biased region" description="Polar residues" evidence="1">
    <location>
        <begin position="592"/>
        <end position="608"/>
    </location>
</feature>
<feature type="region of interest" description="Disordered" evidence="1">
    <location>
        <begin position="444"/>
        <end position="711"/>
    </location>
</feature>
<feature type="region of interest" description="Disordered" evidence="1">
    <location>
        <begin position="312"/>
        <end position="331"/>
    </location>
</feature>
<feature type="compositionally biased region" description="Basic and acidic residues" evidence="1">
    <location>
        <begin position="317"/>
        <end position="331"/>
    </location>
</feature>
<dbReference type="RefSeq" id="XP_007787213.1">
    <property type="nucleotide sequence ID" value="XM_007789023.1"/>
</dbReference>
<evidence type="ECO:0008006" key="4">
    <source>
        <dbReference type="Google" id="ProtNLM"/>
    </source>
</evidence>
<sequence length="711" mass="77847">MYQTTPSVSRSLNGMGSELIAGSGTINPAALNSSVYLLNAKYLISTYPSRSGLPPSSIEPSPRGIKRSRSPDQYGELAGEEDVDDESKRRKRGRPPKTPRTSGEFSSVLRPDHSQSVKTTPTQIQTPQVKTEPAVRPITVTPSQSSPSAPSKQTPTKSAVKALPTVRDHTSDQLGPEGDEYVPREFDEAGEKKVDELGYPQGGRLFKCRTFTVPERGQKLFMLATECARVLNYRDSYLLFNKNRSLYKIIATQPEKDHLISQEILPYSYRSRQIAIVTAKSMFRQFGSRVIVNGRRVRDDYWESKARKQGFTEDDLAGEKRPGGAKSREAAAAESQLHALPTFAQGDIVYSNGPVFDGLHPHQLPPGLAASLGPPPMMNIATSKDYSNIPRPRQEMTGVPYQERSQPSSAAEIMSQAAQSAEFNKSVNRLRVYRSKGLEEFWNKPRELTATTPQPQAAEPVAGSTTASQPYTSPRFSASDVPSSHPPSLMPQQSHHPTPSHTNASSYALQQNAAQSPVHRQSSLQASMRESSQYQPPPGLHRSSSNVSLTHGQQTSGLQQNPYGYPSSSHQQQMWGGPPPQPQASPGLNRLHNPQYSPSLQNQQGQQMSSPVQSHHASQSPHPPHQMHPSQTVHHQSSTTSLPGQQMYATGLPGIQGGQPGYQSMGGARQMYPGSQNQQQYMQQQNQQSQTSGMQGWPAVTQGQGGGWSGY</sequence>
<dbReference type="GeneID" id="19241902"/>
<proteinExistence type="predicted"/>
<feature type="region of interest" description="Disordered" evidence="1">
    <location>
        <begin position="397"/>
        <end position="416"/>
    </location>
</feature>